<proteinExistence type="predicted"/>
<dbReference type="EMBL" id="FRBD01000007">
    <property type="protein sequence ID" value="SHK60735.1"/>
    <property type="molecule type" value="Genomic_DNA"/>
</dbReference>
<dbReference type="RefSeq" id="WP_139261451.1">
    <property type="nucleotide sequence ID" value="NZ_FRBD01000007.1"/>
</dbReference>
<gene>
    <name evidence="1" type="ORF">SAMN05216463_10729</name>
</gene>
<evidence type="ECO:0000313" key="1">
    <source>
        <dbReference type="EMBL" id="SHK60735.1"/>
    </source>
</evidence>
<protein>
    <submittedName>
        <fullName evidence="1">Uncharacterized protein</fullName>
    </submittedName>
</protein>
<name>A0A1M6TUM2_XYLRU</name>
<accession>A0A1M6TUM2</accession>
<dbReference type="Proteomes" id="UP000184130">
    <property type="component" value="Unassembled WGS sequence"/>
</dbReference>
<dbReference type="AlphaFoldDB" id="A0A1M6TUM2"/>
<reference evidence="1 2" key="1">
    <citation type="submission" date="2016-11" db="EMBL/GenBank/DDBJ databases">
        <authorList>
            <person name="Jaros S."/>
            <person name="Januszkiewicz K."/>
            <person name="Wedrychowicz H."/>
        </authorList>
    </citation>
    <scope>NUCLEOTIDE SEQUENCE [LARGE SCALE GENOMIC DNA]</scope>
    <source>
        <strain evidence="1 2">KHT3</strain>
    </source>
</reference>
<organism evidence="1 2">
    <name type="scientific">Xylanibacter ruminicola</name>
    <name type="common">Prevotella ruminicola</name>
    <dbReference type="NCBI Taxonomy" id="839"/>
    <lineage>
        <taxon>Bacteria</taxon>
        <taxon>Pseudomonadati</taxon>
        <taxon>Bacteroidota</taxon>
        <taxon>Bacteroidia</taxon>
        <taxon>Bacteroidales</taxon>
        <taxon>Prevotellaceae</taxon>
        <taxon>Xylanibacter</taxon>
    </lineage>
</organism>
<dbReference type="OrthoDB" id="1070328at2"/>
<sequence>MKKVNNTYKEQILHNVQMDTQTTFMNNGDINIYPCVWEQDNKPVTADGNSRIRYRAGVTVDEDGRTHMKRYRDGLNGPKHETLFETAHGAVKATRPYYRKTACGGHKAGERIINREYVYVTFKFPKKYGRALIMSLYQEEADQIMSYLKTRKEETIW</sequence>
<evidence type="ECO:0000313" key="2">
    <source>
        <dbReference type="Proteomes" id="UP000184130"/>
    </source>
</evidence>